<keyword evidence="5" id="KW-1185">Reference proteome</keyword>
<reference evidence="4" key="2">
    <citation type="submission" date="2025-08" db="UniProtKB">
        <authorList>
            <consortium name="Ensembl"/>
        </authorList>
    </citation>
    <scope>IDENTIFICATION</scope>
</reference>
<dbReference type="AlphaFoldDB" id="A0AAR2JYE2"/>
<reference evidence="4" key="3">
    <citation type="submission" date="2025-09" db="UniProtKB">
        <authorList>
            <consortium name="Ensembl"/>
        </authorList>
    </citation>
    <scope>IDENTIFICATION</scope>
</reference>
<name>A0AAR2JYE2_PYGNA</name>
<dbReference type="PANTHER" id="PTHR36191:SF4">
    <property type="entry name" value="VWFD DOMAIN-CONTAINING PROTEIN"/>
    <property type="match status" value="1"/>
</dbReference>
<dbReference type="InterPro" id="IPR057774">
    <property type="entry name" value="D8C_UMOD/GP2/OIT3-like"/>
</dbReference>
<proteinExistence type="predicted"/>
<evidence type="ECO:0000256" key="2">
    <source>
        <dbReference type="ARBA" id="ARBA00023157"/>
    </source>
</evidence>
<keyword evidence="2" id="KW-1015">Disulfide bond</keyword>
<accession>A0AAR2JYE2</accession>
<dbReference type="GeneTree" id="ENSGT00940000156038"/>
<feature type="domain" description="UMOD/GP2/OIT3-like D8C" evidence="3">
    <location>
        <begin position="88"/>
        <end position="166"/>
    </location>
</feature>
<dbReference type="PANTHER" id="PTHR36191">
    <property type="entry name" value="ENDO/EXONUCLEASE/PHOSPHATASE DOMAIN-CONTAINING PROTEIN-RELATED"/>
    <property type="match status" value="1"/>
</dbReference>
<protein>
    <recommendedName>
        <fullName evidence="3">UMOD/GP2/OIT3-like D8C domain-containing protein</fullName>
    </recommendedName>
</protein>
<organism evidence="4 5">
    <name type="scientific">Pygocentrus nattereri</name>
    <name type="common">Red-bellied piranha</name>
    <dbReference type="NCBI Taxonomy" id="42514"/>
    <lineage>
        <taxon>Eukaryota</taxon>
        <taxon>Metazoa</taxon>
        <taxon>Chordata</taxon>
        <taxon>Craniata</taxon>
        <taxon>Vertebrata</taxon>
        <taxon>Euteleostomi</taxon>
        <taxon>Actinopterygii</taxon>
        <taxon>Neopterygii</taxon>
        <taxon>Teleostei</taxon>
        <taxon>Ostariophysi</taxon>
        <taxon>Characiformes</taxon>
        <taxon>Characoidei</taxon>
        <taxon>Pygocentrus</taxon>
    </lineage>
</organism>
<evidence type="ECO:0000256" key="1">
    <source>
        <dbReference type="ARBA" id="ARBA00022729"/>
    </source>
</evidence>
<keyword evidence="1" id="KW-0732">Signal</keyword>
<evidence type="ECO:0000313" key="5">
    <source>
        <dbReference type="Proteomes" id="UP001501920"/>
    </source>
</evidence>
<sequence>MFPLLVGQADKQTDELTFYFFFFLTLWKTLNFTTVTTDARFFLFVSKIVTFNDPCNNYTALDQPWRGTNETGLSICDRDFNWNGWYRLVRMPESCVDESRCGTYTTLWLNGSHPQTGDGIVTRGVCGRSGSDCCYYRFIPIRVKACPGNYYVYEFVRPTICTAAYCGVYPGGGLNPSLQCRRQRC</sequence>
<reference evidence="4 5" key="1">
    <citation type="submission" date="2020-10" db="EMBL/GenBank/DDBJ databases">
        <title>Pygocentrus nattereri (red-bellied piranha) genome, fPygNat1, primary haplotype.</title>
        <authorList>
            <person name="Myers G."/>
            <person name="Meyer A."/>
            <person name="Karagic N."/>
            <person name="Pippel M."/>
            <person name="Winkler S."/>
            <person name="Tracey A."/>
            <person name="Wood J."/>
            <person name="Formenti G."/>
            <person name="Howe K."/>
            <person name="Fedrigo O."/>
            <person name="Jarvis E.D."/>
        </authorList>
    </citation>
    <scope>NUCLEOTIDE SEQUENCE [LARGE SCALE GENOMIC DNA]</scope>
</reference>
<dbReference type="Ensembl" id="ENSPNAT00000049670.1">
    <property type="protein sequence ID" value="ENSPNAP00000055277.1"/>
    <property type="gene ID" value="ENSPNAG00000036255.1"/>
</dbReference>
<dbReference type="Pfam" id="PF23283">
    <property type="entry name" value="D8C_UMOD"/>
    <property type="match status" value="1"/>
</dbReference>
<evidence type="ECO:0000259" key="3">
    <source>
        <dbReference type="Pfam" id="PF23283"/>
    </source>
</evidence>
<dbReference type="Proteomes" id="UP001501920">
    <property type="component" value="Chromosome 12"/>
</dbReference>
<evidence type="ECO:0000313" key="4">
    <source>
        <dbReference type="Ensembl" id="ENSPNAP00000055277.1"/>
    </source>
</evidence>